<evidence type="ECO:0000256" key="1">
    <source>
        <dbReference type="ARBA" id="ARBA00001971"/>
    </source>
</evidence>
<evidence type="ECO:0000256" key="3">
    <source>
        <dbReference type="ARBA" id="ARBA00022617"/>
    </source>
</evidence>
<comment type="similarity">
    <text evidence="2 9">Belongs to the cytochrome P450 family.</text>
</comment>
<keyword evidence="4 9" id="KW-0479">Metal-binding</keyword>
<evidence type="ECO:0000313" key="10">
    <source>
        <dbReference type="EMBL" id="MBB4001119.1"/>
    </source>
</evidence>
<accession>A0A7W6H9I6</accession>
<protein>
    <submittedName>
        <fullName evidence="10">Unspecific monooxygenase</fullName>
        <ecNumber evidence="10">1.14.14.1</ecNumber>
    </submittedName>
</protein>
<dbReference type="GO" id="GO:0020037">
    <property type="term" value="F:heme binding"/>
    <property type="evidence" value="ECO:0007669"/>
    <property type="project" value="InterPro"/>
</dbReference>
<evidence type="ECO:0000256" key="9">
    <source>
        <dbReference type="RuleBase" id="RU000461"/>
    </source>
</evidence>
<dbReference type="PANTHER" id="PTHR46696">
    <property type="entry name" value="P450, PUTATIVE (EUROFUNG)-RELATED"/>
    <property type="match status" value="1"/>
</dbReference>
<dbReference type="EC" id="1.14.14.1" evidence="10"/>
<comment type="caution">
    <text evidence="10">The sequence shown here is derived from an EMBL/GenBank/DDBJ whole genome shotgun (WGS) entry which is preliminary data.</text>
</comment>
<comment type="function">
    <text evidence="8">Cytochromes P450 are a group of heme-thiolate monooxygenases. They oxidize a variety of structurally unrelated compounds, including steroids, fatty acids, and xenobiotics.</text>
</comment>
<dbReference type="PRINTS" id="PR00359">
    <property type="entry name" value="BP450"/>
</dbReference>
<dbReference type="Gene3D" id="1.10.630.10">
    <property type="entry name" value="Cytochrome P450"/>
    <property type="match status" value="1"/>
</dbReference>
<dbReference type="Proteomes" id="UP000588647">
    <property type="component" value="Unassembled WGS sequence"/>
</dbReference>
<dbReference type="RefSeq" id="WP_183205453.1">
    <property type="nucleotide sequence ID" value="NZ_JAAAMM010000001.1"/>
</dbReference>
<sequence>MPPLPASFGVADGVLRLDPRDPGFYQDPYTAYEELHRHGGIARWAETGTLAVADHGTVSALLRDRRFGRILPAGEDGRPDYSDKPPHLADFYAIEARSLLDLEPPTHTRLRSLVTRAFVSRQIEHLAPRIGAIANELIDGVAAEGAVELVEAYATPLPVRVIAELIGVPSTDAPLLVDWSHRMVAMYRLGRTQEVETSANAAALDFAAYLRTVIADRRRKPADDLVSALIAAESDGGRLDEAEMVATLVLLLNAGHEATVHQIGNAVKAIIESGQDPARLFCNPDSTAATVEECLRFDTPLHLFERVAQEAVTLRDGRQLQRGDRVALLLGAANHDPAVFERPGEFLAGRAAKPHVSFGGGIHFCVGAPLARLELAIALGTLFRRLPDLALAVAPHYRDSWHFRGLERLKLRFRPQGTALTP</sequence>
<evidence type="ECO:0000256" key="6">
    <source>
        <dbReference type="ARBA" id="ARBA00023004"/>
    </source>
</evidence>
<dbReference type="InterPro" id="IPR036396">
    <property type="entry name" value="Cyt_P450_sf"/>
</dbReference>
<keyword evidence="5 9" id="KW-0560">Oxidoreductase</keyword>
<keyword evidence="7 9" id="KW-0503">Monooxygenase</keyword>
<dbReference type="InterPro" id="IPR017972">
    <property type="entry name" value="Cyt_P450_CS"/>
</dbReference>
<reference evidence="10 11" key="1">
    <citation type="submission" date="2020-08" db="EMBL/GenBank/DDBJ databases">
        <title>Genomic Encyclopedia of Type Strains, Phase IV (KMG-IV): sequencing the most valuable type-strain genomes for metagenomic binning, comparative biology and taxonomic classification.</title>
        <authorList>
            <person name="Goeker M."/>
        </authorList>
    </citation>
    <scope>NUCLEOTIDE SEQUENCE [LARGE SCALE GENOMIC DNA]</scope>
    <source>
        <strain evidence="10 11">DSM 103570</strain>
    </source>
</reference>
<evidence type="ECO:0000256" key="7">
    <source>
        <dbReference type="ARBA" id="ARBA00023033"/>
    </source>
</evidence>
<evidence type="ECO:0000256" key="5">
    <source>
        <dbReference type="ARBA" id="ARBA00023002"/>
    </source>
</evidence>
<organism evidence="10 11">
    <name type="scientific">Aurantimonas endophytica</name>
    <dbReference type="NCBI Taxonomy" id="1522175"/>
    <lineage>
        <taxon>Bacteria</taxon>
        <taxon>Pseudomonadati</taxon>
        <taxon>Pseudomonadota</taxon>
        <taxon>Alphaproteobacteria</taxon>
        <taxon>Hyphomicrobiales</taxon>
        <taxon>Aurantimonadaceae</taxon>
        <taxon>Aurantimonas</taxon>
    </lineage>
</organism>
<keyword evidence="3 9" id="KW-0349">Heme</keyword>
<keyword evidence="11" id="KW-1185">Reference proteome</keyword>
<dbReference type="PROSITE" id="PS00086">
    <property type="entry name" value="CYTOCHROME_P450"/>
    <property type="match status" value="1"/>
</dbReference>
<gene>
    <name evidence="10" type="ORF">GGR03_000166</name>
</gene>
<dbReference type="CDD" id="cd20625">
    <property type="entry name" value="CYP164-like"/>
    <property type="match status" value="1"/>
</dbReference>
<comment type="cofactor">
    <cofactor evidence="1">
        <name>heme</name>
        <dbReference type="ChEBI" id="CHEBI:30413"/>
    </cofactor>
</comment>
<dbReference type="Pfam" id="PF00067">
    <property type="entry name" value="p450"/>
    <property type="match status" value="1"/>
</dbReference>
<evidence type="ECO:0000256" key="2">
    <source>
        <dbReference type="ARBA" id="ARBA00010617"/>
    </source>
</evidence>
<evidence type="ECO:0000256" key="4">
    <source>
        <dbReference type="ARBA" id="ARBA00022723"/>
    </source>
</evidence>
<evidence type="ECO:0000313" key="11">
    <source>
        <dbReference type="Proteomes" id="UP000588647"/>
    </source>
</evidence>
<evidence type="ECO:0000256" key="8">
    <source>
        <dbReference type="ARBA" id="ARBA00043906"/>
    </source>
</evidence>
<dbReference type="InterPro" id="IPR002397">
    <property type="entry name" value="Cyt_P450_B"/>
</dbReference>
<dbReference type="InterPro" id="IPR001128">
    <property type="entry name" value="Cyt_P450"/>
</dbReference>
<name>A0A7W6H9I6_9HYPH</name>
<dbReference type="AlphaFoldDB" id="A0A7W6H9I6"/>
<dbReference type="GO" id="GO:0005506">
    <property type="term" value="F:iron ion binding"/>
    <property type="evidence" value="ECO:0007669"/>
    <property type="project" value="InterPro"/>
</dbReference>
<dbReference type="EMBL" id="JACIEM010000001">
    <property type="protein sequence ID" value="MBB4001119.1"/>
    <property type="molecule type" value="Genomic_DNA"/>
</dbReference>
<dbReference type="SUPFAM" id="SSF48264">
    <property type="entry name" value="Cytochrome P450"/>
    <property type="match status" value="1"/>
</dbReference>
<keyword evidence="6 9" id="KW-0408">Iron</keyword>
<dbReference type="PANTHER" id="PTHR46696:SF1">
    <property type="entry name" value="CYTOCHROME P450 YJIB-RELATED"/>
    <property type="match status" value="1"/>
</dbReference>
<proteinExistence type="inferred from homology"/>
<dbReference type="GO" id="GO:0016712">
    <property type="term" value="F:oxidoreductase activity, acting on paired donors, with incorporation or reduction of molecular oxygen, reduced flavin or flavoprotein as one donor, and incorporation of one atom of oxygen"/>
    <property type="evidence" value="ECO:0007669"/>
    <property type="project" value="UniProtKB-EC"/>
</dbReference>
<dbReference type="FunFam" id="1.10.630.10:FF:000018">
    <property type="entry name" value="Cytochrome P450 monooxygenase"/>
    <property type="match status" value="1"/>
</dbReference>